<dbReference type="InterPro" id="IPR009057">
    <property type="entry name" value="Homeodomain-like_sf"/>
</dbReference>
<dbReference type="AlphaFoldDB" id="A0A9X3EC63"/>
<dbReference type="EMBL" id="JAPNOA010000007">
    <property type="protein sequence ID" value="MCY0963985.1"/>
    <property type="molecule type" value="Genomic_DNA"/>
</dbReference>
<feature type="DNA-binding region" description="H-T-H motif" evidence="2">
    <location>
        <begin position="42"/>
        <end position="61"/>
    </location>
</feature>
<feature type="domain" description="HTH tetR-type" evidence="3">
    <location>
        <begin position="19"/>
        <end position="79"/>
    </location>
</feature>
<keyword evidence="5" id="KW-1185">Reference proteome</keyword>
<evidence type="ECO:0000313" key="5">
    <source>
        <dbReference type="Proteomes" id="UP001150830"/>
    </source>
</evidence>
<dbReference type="SUPFAM" id="SSF48498">
    <property type="entry name" value="Tetracyclin repressor-like, C-terminal domain"/>
    <property type="match status" value="1"/>
</dbReference>
<dbReference type="Proteomes" id="UP001150830">
    <property type="component" value="Unassembled WGS sequence"/>
</dbReference>
<dbReference type="InterPro" id="IPR001647">
    <property type="entry name" value="HTH_TetR"/>
</dbReference>
<keyword evidence="1 2" id="KW-0238">DNA-binding</keyword>
<evidence type="ECO:0000256" key="1">
    <source>
        <dbReference type="ARBA" id="ARBA00023125"/>
    </source>
</evidence>
<dbReference type="PANTHER" id="PTHR30328:SF54">
    <property type="entry name" value="HTH-TYPE TRANSCRIPTIONAL REPRESSOR SCO4008"/>
    <property type="match status" value="1"/>
</dbReference>
<dbReference type="Pfam" id="PF08362">
    <property type="entry name" value="TetR_C_3"/>
    <property type="match status" value="1"/>
</dbReference>
<name>A0A9X3EC63_9GAMM</name>
<dbReference type="RefSeq" id="WP_283172204.1">
    <property type="nucleotide sequence ID" value="NZ_JAPNOA010000007.1"/>
</dbReference>
<sequence>MTLNVASHRNEKPAGDIRQRNEKLIIAAAEQEFASFGFKGASMREIAKRADLPKANIHYYFKNKLGLYLAVLSDIIDLWDGPFSRMTAADDPADVLSSYLQQKIEFSWQHPLASRIFASEIISGGPNLEGYFNEGYVEWFNGRVNVIREWQTQGKIDSAIAPEHLIFLLWSSTQHYADFKFQITSALSKTDLSEQDYSAAAATLTHIILKGCGIRG</sequence>
<accession>A0A9X3EC63</accession>
<dbReference type="InterPro" id="IPR013573">
    <property type="entry name" value="Tscrpt_reg_YcdC_C"/>
</dbReference>
<proteinExistence type="predicted"/>
<protein>
    <submittedName>
        <fullName evidence="4">TetR/AcrR family transcriptional regulator</fullName>
    </submittedName>
</protein>
<dbReference type="InterPro" id="IPR050109">
    <property type="entry name" value="HTH-type_TetR-like_transc_reg"/>
</dbReference>
<dbReference type="Gene3D" id="1.10.357.10">
    <property type="entry name" value="Tetracycline Repressor, domain 2"/>
    <property type="match status" value="1"/>
</dbReference>
<dbReference type="GO" id="GO:0045892">
    <property type="term" value="P:negative regulation of DNA-templated transcription"/>
    <property type="evidence" value="ECO:0007669"/>
    <property type="project" value="InterPro"/>
</dbReference>
<evidence type="ECO:0000256" key="2">
    <source>
        <dbReference type="PROSITE-ProRule" id="PRU00335"/>
    </source>
</evidence>
<evidence type="ECO:0000259" key="3">
    <source>
        <dbReference type="PROSITE" id="PS50977"/>
    </source>
</evidence>
<dbReference type="SUPFAM" id="SSF46689">
    <property type="entry name" value="Homeodomain-like"/>
    <property type="match status" value="1"/>
</dbReference>
<dbReference type="InterPro" id="IPR036271">
    <property type="entry name" value="Tet_transcr_reg_TetR-rel_C_sf"/>
</dbReference>
<reference evidence="4" key="1">
    <citation type="submission" date="2022-11" db="EMBL/GenBank/DDBJ databases">
        <title>Parathalassolutuus dongxingensis gen. nov., sp. nov., a novel member of family Oceanospirillaceae isolated from a coastal shrimp pond in Guangxi, China.</title>
        <authorList>
            <person name="Chen H."/>
        </authorList>
    </citation>
    <scope>NUCLEOTIDE SEQUENCE</scope>
    <source>
        <strain evidence="4">G-43</strain>
    </source>
</reference>
<dbReference type="Pfam" id="PF00440">
    <property type="entry name" value="TetR_N"/>
    <property type="match status" value="1"/>
</dbReference>
<dbReference type="PROSITE" id="PS50977">
    <property type="entry name" value="HTH_TETR_2"/>
    <property type="match status" value="1"/>
</dbReference>
<dbReference type="PRINTS" id="PR00455">
    <property type="entry name" value="HTHTETR"/>
</dbReference>
<dbReference type="Gene3D" id="1.10.10.60">
    <property type="entry name" value="Homeodomain-like"/>
    <property type="match status" value="1"/>
</dbReference>
<comment type="caution">
    <text evidence="4">The sequence shown here is derived from an EMBL/GenBank/DDBJ whole genome shotgun (WGS) entry which is preliminary data.</text>
</comment>
<organism evidence="4 5">
    <name type="scientific">Parathalassolituus penaei</name>
    <dbReference type="NCBI Taxonomy" id="2997323"/>
    <lineage>
        <taxon>Bacteria</taxon>
        <taxon>Pseudomonadati</taxon>
        <taxon>Pseudomonadota</taxon>
        <taxon>Gammaproteobacteria</taxon>
        <taxon>Oceanospirillales</taxon>
        <taxon>Oceanospirillaceae</taxon>
        <taxon>Parathalassolituus</taxon>
    </lineage>
</organism>
<dbReference type="GO" id="GO:0003677">
    <property type="term" value="F:DNA binding"/>
    <property type="evidence" value="ECO:0007669"/>
    <property type="project" value="UniProtKB-UniRule"/>
</dbReference>
<gene>
    <name evidence="4" type="ORF">OUO13_02180</name>
</gene>
<evidence type="ECO:0000313" key="4">
    <source>
        <dbReference type="EMBL" id="MCY0963985.1"/>
    </source>
</evidence>
<dbReference type="PANTHER" id="PTHR30328">
    <property type="entry name" value="TRANSCRIPTIONAL REPRESSOR"/>
    <property type="match status" value="1"/>
</dbReference>